<name>A0A4R7ZUH0_9FIRM</name>
<keyword evidence="13" id="KW-0812">Transmembrane</keyword>
<evidence type="ECO:0000259" key="14">
    <source>
        <dbReference type="PROSITE" id="PS50109"/>
    </source>
</evidence>
<keyword evidence="7" id="KW-0808">Transferase</keyword>
<keyword evidence="5" id="KW-1003">Cell membrane</keyword>
<dbReference type="OrthoDB" id="9813151at2"/>
<dbReference type="GO" id="GO:0016036">
    <property type="term" value="P:cellular response to phosphate starvation"/>
    <property type="evidence" value="ECO:0007669"/>
    <property type="project" value="TreeGrafter"/>
</dbReference>
<dbReference type="SUPFAM" id="SSF55785">
    <property type="entry name" value="PYP-like sensor domain (PAS domain)"/>
    <property type="match status" value="1"/>
</dbReference>
<evidence type="ECO:0000256" key="11">
    <source>
        <dbReference type="ARBA" id="ARBA00023012"/>
    </source>
</evidence>
<dbReference type="Pfam" id="PF13596">
    <property type="entry name" value="PAS_10"/>
    <property type="match status" value="1"/>
</dbReference>
<evidence type="ECO:0000256" key="3">
    <source>
        <dbReference type="ARBA" id="ARBA00004314"/>
    </source>
</evidence>
<feature type="transmembrane region" description="Helical" evidence="13">
    <location>
        <begin position="9"/>
        <end position="41"/>
    </location>
</feature>
<evidence type="ECO:0000256" key="6">
    <source>
        <dbReference type="ARBA" id="ARBA00022553"/>
    </source>
</evidence>
<dbReference type="CDD" id="cd00082">
    <property type="entry name" value="HisKA"/>
    <property type="match status" value="1"/>
</dbReference>
<feature type="domain" description="PAS" evidence="15">
    <location>
        <begin position="74"/>
        <end position="108"/>
    </location>
</feature>
<dbReference type="SMART" id="SM00387">
    <property type="entry name" value="HATPase_c"/>
    <property type="match status" value="1"/>
</dbReference>
<dbReference type="InterPro" id="IPR000014">
    <property type="entry name" value="PAS"/>
</dbReference>
<organism evidence="16 17">
    <name type="scientific">Breznakia blatticola</name>
    <dbReference type="NCBI Taxonomy" id="1754012"/>
    <lineage>
        <taxon>Bacteria</taxon>
        <taxon>Bacillati</taxon>
        <taxon>Bacillota</taxon>
        <taxon>Erysipelotrichia</taxon>
        <taxon>Erysipelotrichales</taxon>
        <taxon>Erysipelotrichaceae</taxon>
        <taxon>Breznakia</taxon>
    </lineage>
</organism>
<dbReference type="GO" id="GO:0045121">
    <property type="term" value="C:membrane raft"/>
    <property type="evidence" value="ECO:0007669"/>
    <property type="project" value="UniProtKB-SubCell"/>
</dbReference>
<dbReference type="PROSITE" id="PS50109">
    <property type="entry name" value="HIS_KIN"/>
    <property type="match status" value="1"/>
</dbReference>
<feature type="domain" description="Histidine kinase" evidence="14">
    <location>
        <begin position="192"/>
        <end position="406"/>
    </location>
</feature>
<dbReference type="InterPro" id="IPR035965">
    <property type="entry name" value="PAS-like_dom_sf"/>
</dbReference>
<dbReference type="InterPro" id="IPR036097">
    <property type="entry name" value="HisK_dim/P_sf"/>
</dbReference>
<evidence type="ECO:0000256" key="5">
    <source>
        <dbReference type="ARBA" id="ARBA00022475"/>
    </source>
</evidence>
<keyword evidence="6" id="KW-0597">Phosphoprotein</keyword>
<evidence type="ECO:0000256" key="10">
    <source>
        <dbReference type="ARBA" id="ARBA00022840"/>
    </source>
</evidence>
<comment type="catalytic activity">
    <reaction evidence="1">
        <text>ATP + protein L-histidine = ADP + protein N-phospho-L-histidine.</text>
        <dbReference type="EC" id="2.7.13.3"/>
    </reaction>
</comment>
<dbReference type="GO" id="GO:0005524">
    <property type="term" value="F:ATP binding"/>
    <property type="evidence" value="ECO:0007669"/>
    <property type="project" value="UniProtKB-KW"/>
</dbReference>
<dbReference type="Gene3D" id="1.10.287.130">
    <property type="match status" value="1"/>
</dbReference>
<sequence>MIKERYQRVLLLCFFGLVGVYMFNLPSFLVIILLGITAGYFSYQEAKERESIEKVENARLHTQIQNVTFQADIRQEQLAALISNLPMPLILLDRNGEVLLFNDSFAEFRQSKEQRRLTYVHNDFERPVYRFIFDATLFEREIRKTIVVHEKEYEAYSEPLFKNNQFSGCVIVFQDITKIKRQEALQKQFIADASHELKTPISAIKGMVEILNREGFNDEEIRKDFLEQIEYENSRLERIVYDLLQLSRLSSEQLVMKRESCDVTQIIDASIASLSYKANKKGLQIQTNYENKEPIFVDPGQMQIVINNLISNAITYSDHGVITVSTLYRGDSYVIEVKDEGRGISKEDQERIFERFYRTDKARSRVSGGSGLGLSIVKSVLDAHNAQLVIESEVDKGSSFQIWIKN</sequence>
<gene>
    <name evidence="16" type="ORF">EDD63_11123</name>
</gene>
<dbReference type="FunFam" id="3.30.565.10:FF:000023">
    <property type="entry name" value="PAS domain-containing sensor histidine kinase"/>
    <property type="match status" value="1"/>
</dbReference>
<reference evidence="16 17" key="1">
    <citation type="submission" date="2019-03" db="EMBL/GenBank/DDBJ databases">
        <title>Genomic Encyclopedia of Type Strains, Phase IV (KMG-IV): sequencing the most valuable type-strain genomes for metagenomic binning, comparative biology and taxonomic classification.</title>
        <authorList>
            <person name="Goeker M."/>
        </authorList>
    </citation>
    <scope>NUCLEOTIDE SEQUENCE [LARGE SCALE GENOMIC DNA]</scope>
    <source>
        <strain evidence="16 17">DSM 28867</strain>
    </source>
</reference>
<evidence type="ECO:0000256" key="4">
    <source>
        <dbReference type="ARBA" id="ARBA00012438"/>
    </source>
</evidence>
<dbReference type="InterPro" id="IPR004358">
    <property type="entry name" value="Sig_transdc_His_kin-like_C"/>
</dbReference>
<dbReference type="Proteomes" id="UP000294743">
    <property type="component" value="Unassembled WGS sequence"/>
</dbReference>
<evidence type="ECO:0000256" key="9">
    <source>
        <dbReference type="ARBA" id="ARBA00022777"/>
    </source>
</evidence>
<evidence type="ECO:0000256" key="8">
    <source>
        <dbReference type="ARBA" id="ARBA00022741"/>
    </source>
</evidence>
<dbReference type="InterPro" id="IPR050351">
    <property type="entry name" value="BphY/WalK/GraS-like"/>
</dbReference>
<evidence type="ECO:0000256" key="2">
    <source>
        <dbReference type="ARBA" id="ARBA00004236"/>
    </source>
</evidence>
<dbReference type="AlphaFoldDB" id="A0A4R7ZUH0"/>
<dbReference type="CDD" id="cd00075">
    <property type="entry name" value="HATPase"/>
    <property type="match status" value="1"/>
</dbReference>
<evidence type="ECO:0000313" key="16">
    <source>
        <dbReference type="EMBL" id="TDW20611.1"/>
    </source>
</evidence>
<dbReference type="SUPFAM" id="SSF47384">
    <property type="entry name" value="Homodimeric domain of signal transducing histidine kinase"/>
    <property type="match status" value="1"/>
</dbReference>
<evidence type="ECO:0000256" key="1">
    <source>
        <dbReference type="ARBA" id="ARBA00000085"/>
    </source>
</evidence>
<keyword evidence="10" id="KW-0067">ATP-binding</keyword>
<evidence type="ECO:0000313" key="17">
    <source>
        <dbReference type="Proteomes" id="UP000294743"/>
    </source>
</evidence>
<dbReference type="InterPro" id="IPR036890">
    <property type="entry name" value="HATPase_C_sf"/>
</dbReference>
<keyword evidence="8" id="KW-0547">Nucleotide-binding</keyword>
<dbReference type="GO" id="GO:0000155">
    <property type="term" value="F:phosphorelay sensor kinase activity"/>
    <property type="evidence" value="ECO:0007669"/>
    <property type="project" value="InterPro"/>
</dbReference>
<dbReference type="PRINTS" id="PR00344">
    <property type="entry name" value="BCTRLSENSOR"/>
</dbReference>
<dbReference type="PROSITE" id="PS50112">
    <property type="entry name" value="PAS"/>
    <property type="match status" value="1"/>
</dbReference>
<keyword evidence="17" id="KW-1185">Reference proteome</keyword>
<dbReference type="GO" id="GO:0004721">
    <property type="term" value="F:phosphoprotein phosphatase activity"/>
    <property type="evidence" value="ECO:0007669"/>
    <property type="project" value="TreeGrafter"/>
</dbReference>
<keyword evidence="11" id="KW-0902">Two-component regulatory system</keyword>
<dbReference type="Gene3D" id="3.30.565.10">
    <property type="entry name" value="Histidine kinase-like ATPase, C-terminal domain"/>
    <property type="match status" value="1"/>
</dbReference>
<accession>A0A4R7ZUH0</accession>
<protein>
    <recommendedName>
        <fullName evidence="4">histidine kinase</fullName>
        <ecNumber evidence="4">2.7.13.3</ecNumber>
    </recommendedName>
</protein>
<evidence type="ECO:0000259" key="15">
    <source>
        <dbReference type="PROSITE" id="PS50112"/>
    </source>
</evidence>
<dbReference type="Pfam" id="PF00512">
    <property type="entry name" value="HisKA"/>
    <property type="match status" value="1"/>
</dbReference>
<dbReference type="EC" id="2.7.13.3" evidence="4"/>
<evidence type="ECO:0000256" key="7">
    <source>
        <dbReference type="ARBA" id="ARBA00022679"/>
    </source>
</evidence>
<dbReference type="RefSeq" id="WP_134168974.1">
    <property type="nucleotide sequence ID" value="NZ_SODD01000011.1"/>
</dbReference>
<dbReference type="InterPro" id="IPR003661">
    <property type="entry name" value="HisK_dim/P_dom"/>
</dbReference>
<keyword evidence="12 13" id="KW-0472">Membrane</keyword>
<dbReference type="SMART" id="SM00388">
    <property type="entry name" value="HisKA"/>
    <property type="match status" value="1"/>
</dbReference>
<evidence type="ECO:0000256" key="13">
    <source>
        <dbReference type="SAM" id="Phobius"/>
    </source>
</evidence>
<dbReference type="GO" id="GO:0005886">
    <property type="term" value="C:plasma membrane"/>
    <property type="evidence" value="ECO:0007669"/>
    <property type="project" value="UniProtKB-SubCell"/>
</dbReference>
<dbReference type="InterPro" id="IPR003594">
    <property type="entry name" value="HATPase_dom"/>
</dbReference>
<dbReference type="SUPFAM" id="SSF55874">
    <property type="entry name" value="ATPase domain of HSP90 chaperone/DNA topoisomerase II/histidine kinase"/>
    <property type="match status" value="1"/>
</dbReference>
<dbReference type="PANTHER" id="PTHR45453">
    <property type="entry name" value="PHOSPHATE REGULON SENSOR PROTEIN PHOR"/>
    <property type="match status" value="1"/>
</dbReference>
<dbReference type="FunFam" id="1.10.287.130:FF:000001">
    <property type="entry name" value="Two-component sensor histidine kinase"/>
    <property type="match status" value="1"/>
</dbReference>
<keyword evidence="13" id="KW-1133">Transmembrane helix</keyword>
<dbReference type="InterPro" id="IPR005467">
    <property type="entry name" value="His_kinase_dom"/>
</dbReference>
<comment type="caution">
    <text evidence="16">The sequence shown here is derived from an EMBL/GenBank/DDBJ whole genome shotgun (WGS) entry which is preliminary data.</text>
</comment>
<evidence type="ECO:0000256" key="12">
    <source>
        <dbReference type="ARBA" id="ARBA00023136"/>
    </source>
</evidence>
<dbReference type="Pfam" id="PF02518">
    <property type="entry name" value="HATPase_c"/>
    <property type="match status" value="1"/>
</dbReference>
<dbReference type="Gene3D" id="3.30.450.20">
    <property type="entry name" value="PAS domain"/>
    <property type="match status" value="1"/>
</dbReference>
<proteinExistence type="predicted"/>
<keyword evidence="9 16" id="KW-0418">Kinase</keyword>
<comment type="subcellular location">
    <subcellularLocation>
        <location evidence="2">Cell membrane</location>
    </subcellularLocation>
    <subcellularLocation>
        <location evidence="3">Membrane raft</location>
        <topology evidence="3">Multi-pass membrane protein</topology>
    </subcellularLocation>
</comment>
<dbReference type="EMBL" id="SODD01000011">
    <property type="protein sequence ID" value="TDW20611.1"/>
    <property type="molecule type" value="Genomic_DNA"/>
</dbReference>
<dbReference type="PANTHER" id="PTHR45453:SF1">
    <property type="entry name" value="PHOSPHATE REGULON SENSOR PROTEIN PHOR"/>
    <property type="match status" value="1"/>
</dbReference>